<feature type="non-terminal residue" evidence="1">
    <location>
        <position position="1"/>
    </location>
</feature>
<protein>
    <submittedName>
        <fullName evidence="1">Uncharacterized protein</fullName>
    </submittedName>
</protein>
<dbReference type="EMBL" id="JAHRHJ020000010">
    <property type="protein sequence ID" value="KAH9297021.1"/>
    <property type="molecule type" value="Genomic_DNA"/>
</dbReference>
<keyword evidence="2" id="KW-1185">Reference proteome</keyword>
<organism evidence="1 2">
    <name type="scientific">Taxus chinensis</name>
    <name type="common">Chinese yew</name>
    <name type="synonym">Taxus wallichiana var. chinensis</name>
    <dbReference type="NCBI Taxonomy" id="29808"/>
    <lineage>
        <taxon>Eukaryota</taxon>
        <taxon>Viridiplantae</taxon>
        <taxon>Streptophyta</taxon>
        <taxon>Embryophyta</taxon>
        <taxon>Tracheophyta</taxon>
        <taxon>Spermatophyta</taxon>
        <taxon>Pinopsida</taxon>
        <taxon>Pinidae</taxon>
        <taxon>Conifers II</taxon>
        <taxon>Cupressales</taxon>
        <taxon>Taxaceae</taxon>
        <taxon>Taxus</taxon>
    </lineage>
</organism>
<evidence type="ECO:0000313" key="1">
    <source>
        <dbReference type="EMBL" id="KAH9297021.1"/>
    </source>
</evidence>
<reference evidence="1 2" key="1">
    <citation type="journal article" date="2021" name="Nat. Plants">
        <title>The Taxus genome provides insights into paclitaxel biosynthesis.</title>
        <authorList>
            <person name="Xiong X."/>
            <person name="Gou J."/>
            <person name="Liao Q."/>
            <person name="Li Y."/>
            <person name="Zhou Q."/>
            <person name="Bi G."/>
            <person name="Li C."/>
            <person name="Du R."/>
            <person name="Wang X."/>
            <person name="Sun T."/>
            <person name="Guo L."/>
            <person name="Liang H."/>
            <person name="Lu P."/>
            <person name="Wu Y."/>
            <person name="Zhang Z."/>
            <person name="Ro D.K."/>
            <person name="Shang Y."/>
            <person name="Huang S."/>
            <person name="Yan J."/>
        </authorList>
    </citation>
    <scope>NUCLEOTIDE SEQUENCE [LARGE SCALE GENOMIC DNA]</scope>
    <source>
        <strain evidence="1">Ta-2019</strain>
    </source>
</reference>
<gene>
    <name evidence="1" type="ORF">KI387_028703</name>
</gene>
<proteinExistence type="predicted"/>
<feature type="non-terminal residue" evidence="1">
    <location>
        <position position="52"/>
    </location>
</feature>
<evidence type="ECO:0000313" key="2">
    <source>
        <dbReference type="Proteomes" id="UP000824469"/>
    </source>
</evidence>
<dbReference type="Proteomes" id="UP000824469">
    <property type="component" value="Unassembled WGS sequence"/>
</dbReference>
<name>A0AA38C892_TAXCH</name>
<sequence length="52" mass="5394">RLVDESAADVAVVVGIEELGMGEVVVELVDRAMGEGEVAVVVDALISRRASL</sequence>
<dbReference type="AlphaFoldDB" id="A0AA38C892"/>
<comment type="caution">
    <text evidence="1">The sequence shown here is derived from an EMBL/GenBank/DDBJ whole genome shotgun (WGS) entry which is preliminary data.</text>
</comment>
<accession>A0AA38C892</accession>